<name>A0ACC3NSA5_9PEZI</name>
<evidence type="ECO:0000313" key="2">
    <source>
        <dbReference type="Proteomes" id="UP001281147"/>
    </source>
</evidence>
<protein>
    <submittedName>
        <fullName evidence="1">Uncharacterized protein</fullName>
    </submittedName>
</protein>
<proteinExistence type="predicted"/>
<keyword evidence="2" id="KW-1185">Reference proteome</keyword>
<evidence type="ECO:0000313" key="1">
    <source>
        <dbReference type="EMBL" id="KAK3722214.1"/>
    </source>
</evidence>
<reference evidence="1" key="1">
    <citation type="submission" date="2023-07" db="EMBL/GenBank/DDBJ databases">
        <title>Black Yeasts Isolated from many extreme environments.</title>
        <authorList>
            <person name="Coleine C."/>
            <person name="Stajich J.E."/>
            <person name="Selbmann L."/>
        </authorList>
    </citation>
    <scope>NUCLEOTIDE SEQUENCE</scope>
    <source>
        <strain evidence="1">CCFEE 5714</strain>
    </source>
</reference>
<organism evidence="1 2">
    <name type="scientific">Vermiconidia calcicola</name>
    <dbReference type="NCBI Taxonomy" id="1690605"/>
    <lineage>
        <taxon>Eukaryota</taxon>
        <taxon>Fungi</taxon>
        <taxon>Dikarya</taxon>
        <taxon>Ascomycota</taxon>
        <taxon>Pezizomycotina</taxon>
        <taxon>Dothideomycetes</taxon>
        <taxon>Dothideomycetidae</taxon>
        <taxon>Mycosphaerellales</taxon>
        <taxon>Extremaceae</taxon>
        <taxon>Vermiconidia</taxon>
    </lineage>
</organism>
<accession>A0ACC3NSA5</accession>
<dbReference type="EMBL" id="JAUTXU010000014">
    <property type="protein sequence ID" value="KAK3722214.1"/>
    <property type="molecule type" value="Genomic_DNA"/>
</dbReference>
<dbReference type="Proteomes" id="UP001281147">
    <property type="component" value="Unassembled WGS sequence"/>
</dbReference>
<sequence length="739" mass="82160">MPKRGNYRKRSRDEYDADNRLGMGQTVAHLKGSTQGSAPPDEDGDQLESKRNSHTDVLDGSGEWQRAESHSSKKRKKNNYPSISHSSQNRLQTFVKLGDLQNLVLYLLADGPSPQWCAVRHHTSVRKVVTLMVPGLEAGMFDGSIPLSAPQQEQEKATAGTTTADSSELAEKPSNTSDLKNASEDSSYETVKYRKPQAHPDDYYPNKLKHDRLPAPLKPVSDMFEHIWPIKTPGDDKFAKMHSPMAAMLISPIVKTREEKKGKGPRPPSESRNWKNERTVITEFIATTAELAEEGYVLHPAHYNGTSFAAEETAKRELNKQTTADGWVDTPDISSLDSGVIPDKDVEKGSLLAGRKILAMDCEMCITSPSGTTPAVFSLTRISIIDWDGQVVMDDFVKPEQPITDYLTPYSGITPAKLQNVTTTLQDIQKKLTSDVLTPQTILVGHSLNADLNALRLTHPFIIDTALLFPHPRGPPLKSSLKWLAQKYLSREIQKGHGSTGHDSVEDAKACLDLVKQKCEKGKAWGTSEASGESIFKRLGKYNRPKRDKVNQVGDDEPRIGAVVDWGEPSRGYGAQAKVTIGCESDEQVVAGIKRAMEGDDDESKVPRGGVDFVFARLRELEAHRGWWNRSKTLDNGALRDNTTINNDSTSDADVVARTVAHVQKIYEDLPPCTALIVFSGSGDPRDLSEMQSMQQKYKEEFRVKKWDELSVKWTDDEEQKLRWACDNARRGIGFINVK</sequence>
<comment type="caution">
    <text evidence="1">The sequence shown here is derived from an EMBL/GenBank/DDBJ whole genome shotgun (WGS) entry which is preliminary data.</text>
</comment>
<gene>
    <name evidence="1" type="ORF">LTR37_002647</name>
</gene>